<dbReference type="EC" id="5.4.2.10" evidence="11"/>
<evidence type="ECO:0000259" key="9">
    <source>
        <dbReference type="Pfam" id="PF02879"/>
    </source>
</evidence>
<evidence type="ECO:0000313" key="12">
    <source>
        <dbReference type="Proteomes" id="UP001209681"/>
    </source>
</evidence>
<keyword evidence="6 11" id="KW-0413">Isomerase</keyword>
<dbReference type="Pfam" id="PF02879">
    <property type="entry name" value="PGM_PMM_II"/>
    <property type="match status" value="1"/>
</dbReference>
<dbReference type="Proteomes" id="UP001209681">
    <property type="component" value="Unassembled WGS sequence"/>
</dbReference>
<comment type="cofactor">
    <cofactor evidence="1">
        <name>Mg(2+)</name>
        <dbReference type="ChEBI" id="CHEBI:18420"/>
    </cofactor>
</comment>
<comment type="caution">
    <text evidence="11">The sequence shown here is derived from an EMBL/GenBank/DDBJ whole genome shotgun (WGS) entry which is preliminary data.</text>
</comment>
<proteinExistence type="inferred from homology"/>
<dbReference type="InterPro" id="IPR005843">
    <property type="entry name" value="A-D-PHexomutase_C"/>
</dbReference>
<dbReference type="NCBIfam" id="TIGR01455">
    <property type="entry name" value="glmM"/>
    <property type="match status" value="1"/>
</dbReference>
<keyword evidence="3" id="KW-0597">Phosphoprotein</keyword>
<evidence type="ECO:0000256" key="5">
    <source>
        <dbReference type="ARBA" id="ARBA00022842"/>
    </source>
</evidence>
<dbReference type="InterPro" id="IPR036900">
    <property type="entry name" value="A-D-PHexomutase_C_sf"/>
</dbReference>
<dbReference type="InterPro" id="IPR005841">
    <property type="entry name" value="Alpha-D-phosphohexomutase_SF"/>
</dbReference>
<dbReference type="InterPro" id="IPR050060">
    <property type="entry name" value="Phosphoglucosamine_mutase"/>
</dbReference>
<evidence type="ECO:0000256" key="2">
    <source>
        <dbReference type="ARBA" id="ARBA00010231"/>
    </source>
</evidence>
<name>A0ABT3NCB8_9BACT</name>
<sequence>MDNIFGTDGIRGRVGCPPMDARSVLGLGKAFGSWLRTRSGISGSSSPVVIIGRDTRYSGDMLAASLAAGLMEAGVHVIDDGILPTPAVALAVRAGHAHAGAVISASHNPYHDNGLKFFGKGGFKLSEKEEREITDRLHTPVETEPYPMGQKLLPVNCISDYMEFVIRSAAGTQASLKDLRLVLDTSNGAMFRAAPAVFQALGAEIHVLGAEPDGYNINEGVGSQHTERLSHRVCEVGAHAGLAFDGDGDRLIAVDASGHKISGDALLAIFARAALEEGTLHPPVLVSTVMSNLGLGQSLAEAGIRHEITGVGDRQVLERMQEHRALIGGEDSGHIIFLGPHCTGDGLFAAVKLAVLCLKTPLEKLASCMNLYPQVLINVPVKEKIPLETLAPVQNEMEAVRRTLGTAGRILVRYSGTESMCRIMVEAPTRDKAETYCRRIQDALQACTG</sequence>
<keyword evidence="12" id="KW-1185">Reference proteome</keyword>
<reference evidence="11 12" key="1">
    <citation type="submission" date="2022-11" db="EMBL/GenBank/DDBJ databases">
        <title>Desulfobotulus tamanensis H1 sp. nov. - anaerobic, alkaliphilic, sulphate reducing bacterium isolated from terrestrial mud volcano.</title>
        <authorList>
            <person name="Frolova A."/>
            <person name="Merkel A.Y."/>
            <person name="Slobodkin A.I."/>
        </authorList>
    </citation>
    <scope>NUCLEOTIDE SEQUENCE [LARGE SCALE GENOMIC DNA]</scope>
    <source>
        <strain evidence="11 12">H1</strain>
    </source>
</reference>
<dbReference type="SUPFAM" id="SSF53738">
    <property type="entry name" value="Phosphoglucomutase, first 3 domains"/>
    <property type="match status" value="3"/>
</dbReference>
<dbReference type="SUPFAM" id="SSF55957">
    <property type="entry name" value="Phosphoglucomutase, C-terminal domain"/>
    <property type="match status" value="1"/>
</dbReference>
<organism evidence="11 12">
    <name type="scientific">Desulfobotulus pelophilus</name>
    <dbReference type="NCBI Taxonomy" id="2823377"/>
    <lineage>
        <taxon>Bacteria</taxon>
        <taxon>Pseudomonadati</taxon>
        <taxon>Thermodesulfobacteriota</taxon>
        <taxon>Desulfobacteria</taxon>
        <taxon>Desulfobacterales</taxon>
        <taxon>Desulfobacteraceae</taxon>
        <taxon>Desulfobotulus</taxon>
    </lineage>
</organism>
<evidence type="ECO:0000313" key="11">
    <source>
        <dbReference type="EMBL" id="MCW7755121.1"/>
    </source>
</evidence>
<comment type="similarity">
    <text evidence="2">Belongs to the phosphohexose mutase family.</text>
</comment>
<feature type="domain" description="Alpha-D-phosphohexomutase alpha/beta/alpha" evidence="8">
    <location>
        <begin position="3"/>
        <end position="139"/>
    </location>
</feature>
<gene>
    <name evidence="11" type="primary">glmM</name>
    <name evidence="11" type="ORF">OOT00_14125</name>
</gene>
<dbReference type="InterPro" id="IPR005844">
    <property type="entry name" value="A-D-PHexomutase_a/b/a-I"/>
</dbReference>
<evidence type="ECO:0000256" key="3">
    <source>
        <dbReference type="ARBA" id="ARBA00022553"/>
    </source>
</evidence>
<accession>A0ABT3NCB8</accession>
<dbReference type="PRINTS" id="PR00509">
    <property type="entry name" value="PGMPMM"/>
</dbReference>
<evidence type="ECO:0000259" key="7">
    <source>
        <dbReference type="Pfam" id="PF00408"/>
    </source>
</evidence>
<dbReference type="GO" id="GO:0008966">
    <property type="term" value="F:phosphoglucosamine mutase activity"/>
    <property type="evidence" value="ECO:0007669"/>
    <property type="project" value="UniProtKB-EC"/>
</dbReference>
<dbReference type="Gene3D" id="3.30.310.50">
    <property type="entry name" value="Alpha-D-phosphohexomutase, C-terminal domain"/>
    <property type="match status" value="1"/>
</dbReference>
<evidence type="ECO:0000259" key="10">
    <source>
        <dbReference type="Pfam" id="PF02880"/>
    </source>
</evidence>
<dbReference type="InterPro" id="IPR006352">
    <property type="entry name" value="GlmM_bact"/>
</dbReference>
<feature type="domain" description="Alpha-D-phosphohexomutase C-terminal" evidence="7">
    <location>
        <begin position="376"/>
        <end position="441"/>
    </location>
</feature>
<dbReference type="PANTHER" id="PTHR42946">
    <property type="entry name" value="PHOSPHOHEXOSE MUTASE"/>
    <property type="match status" value="1"/>
</dbReference>
<evidence type="ECO:0000256" key="1">
    <source>
        <dbReference type="ARBA" id="ARBA00001946"/>
    </source>
</evidence>
<feature type="domain" description="Alpha-D-phosphohexomutase alpha/beta/alpha" evidence="10">
    <location>
        <begin position="263"/>
        <end position="369"/>
    </location>
</feature>
<protein>
    <submittedName>
        <fullName evidence="11">Phosphoglucosamine mutase</fullName>
        <ecNumber evidence="11">5.4.2.10</ecNumber>
    </submittedName>
</protein>
<dbReference type="Gene3D" id="3.40.120.10">
    <property type="entry name" value="Alpha-D-Glucose-1,6-Bisphosphate, subunit A, domain 3"/>
    <property type="match status" value="3"/>
</dbReference>
<dbReference type="Pfam" id="PF02878">
    <property type="entry name" value="PGM_PMM_I"/>
    <property type="match status" value="1"/>
</dbReference>
<dbReference type="Pfam" id="PF02880">
    <property type="entry name" value="PGM_PMM_III"/>
    <property type="match status" value="1"/>
</dbReference>
<evidence type="ECO:0000256" key="4">
    <source>
        <dbReference type="ARBA" id="ARBA00022723"/>
    </source>
</evidence>
<dbReference type="Pfam" id="PF00408">
    <property type="entry name" value="PGM_PMM_IV"/>
    <property type="match status" value="1"/>
</dbReference>
<dbReference type="InterPro" id="IPR016055">
    <property type="entry name" value="A-D-PHexomutase_a/b/a-I/II/III"/>
</dbReference>
<dbReference type="InterPro" id="IPR005846">
    <property type="entry name" value="A-D-PHexomutase_a/b/a-III"/>
</dbReference>
<keyword evidence="5" id="KW-0460">Magnesium</keyword>
<dbReference type="RefSeq" id="WP_265426041.1">
    <property type="nucleotide sequence ID" value="NZ_JAPFPW010000022.1"/>
</dbReference>
<dbReference type="PANTHER" id="PTHR42946:SF1">
    <property type="entry name" value="PHOSPHOGLUCOMUTASE (ALPHA-D-GLUCOSE-1,6-BISPHOSPHATE-DEPENDENT)"/>
    <property type="match status" value="1"/>
</dbReference>
<evidence type="ECO:0000259" key="8">
    <source>
        <dbReference type="Pfam" id="PF02878"/>
    </source>
</evidence>
<feature type="domain" description="Alpha-D-phosphohexomutase alpha/beta/alpha" evidence="9">
    <location>
        <begin position="160"/>
        <end position="258"/>
    </location>
</feature>
<keyword evidence="4" id="KW-0479">Metal-binding</keyword>
<dbReference type="InterPro" id="IPR005845">
    <property type="entry name" value="A-D-PHexomutase_a/b/a-II"/>
</dbReference>
<dbReference type="EMBL" id="JAPFPW010000022">
    <property type="protein sequence ID" value="MCW7755121.1"/>
    <property type="molecule type" value="Genomic_DNA"/>
</dbReference>
<evidence type="ECO:0000256" key="6">
    <source>
        <dbReference type="ARBA" id="ARBA00023235"/>
    </source>
</evidence>